<dbReference type="AlphaFoldDB" id="A0A9P5TD86"/>
<dbReference type="Proteomes" id="UP000759537">
    <property type="component" value="Unassembled WGS sequence"/>
</dbReference>
<gene>
    <name evidence="1" type="ORF">DFH94DRAFT_719932</name>
</gene>
<accession>A0A9P5TD86</accession>
<reference evidence="1" key="1">
    <citation type="submission" date="2019-10" db="EMBL/GenBank/DDBJ databases">
        <authorList>
            <consortium name="DOE Joint Genome Institute"/>
            <person name="Kuo A."/>
            <person name="Miyauchi S."/>
            <person name="Kiss E."/>
            <person name="Drula E."/>
            <person name="Kohler A."/>
            <person name="Sanchez-Garcia M."/>
            <person name="Andreopoulos B."/>
            <person name="Barry K.W."/>
            <person name="Bonito G."/>
            <person name="Buee M."/>
            <person name="Carver A."/>
            <person name="Chen C."/>
            <person name="Cichocki N."/>
            <person name="Clum A."/>
            <person name="Culley D."/>
            <person name="Crous P.W."/>
            <person name="Fauchery L."/>
            <person name="Girlanda M."/>
            <person name="Hayes R."/>
            <person name="Keri Z."/>
            <person name="LaButti K."/>
            <person name="Lipzen A."/>
            <person name="Lombard V."/>
            <person name="Magnuson J."/>
            <person name="Maillard F."/>
            <person name="Morin E."/>
            <person name="Murat C."/>
            <person name="Nolan M."/>
            <person name="Ohm R."/>
            <person name="Pangilinan J."/>
            <person name="Pereira M."/>
            <person name="Perotto S."/>
            <person name="Peter M."/>
            <person name="Riley R."/>
            <person name="Sitrit Y."/>
            <person name="Stielow B."/>
            <person name="Szollosi G."/>
            <person name="Zifcakova L."/>
            <person name="Stursova M."/>
            <person name="Spatafora J.W."/>
            <person name="Tedersoo L."/>
            <person name="Vaario L.-M."/>
            <person name="Yamada A."/>
            <person name="Yan M."/>
            <person name="Wang P."/>
            <person name="Xu J."/>
            <person name="Bruns T."/>
            <person name="Baldrian P."/>
            <person name="Vilgalys R."/>
            <person name="Henrissat B."/>
            <person name="Grigoriev I.V."/>
            <person name="Hibbett D."/>
            <person name="Nagy L.G."/>
            <person name="Martin F.M."/>
        </authorList>
    </citation>
    <scope>NUCLEOTIDE SEQUENCE</scope>
    <source>
        <strain evidence="1">Prilba</strain>
    </source>
</reference>
<proteinExistence type="predicted"/>
<evidence type="ECO:0000313" key="1">
    <source>
        <dbReference type="EMBL" id="KAF8485328.1"/>
    </source>
</evidence>
<protein>
    <submittedName>
        <fullName evidence="1">Uncharacterized protein</fullName>
    </submittedName>
</protein>
<reference evidence="1" key="2">
    <citation type="journal article" date="2020" name="Nat. Commun.">
        <title>Large-scale genome sequencing of mycorrhizal fungi provides insights into the early evolution of symbiotic traits.</title>
        <authorList>
            <person name="Miyauchi S."/>
            <person name="Kiss E."/>
            <person name="Kuo A."/>
            <person name="Drula E."/>
            <person name="Kohler A."/>
            <person name="Sanchez-Garcia M."/>
            <person name="Morin E."/>
            <person name="Andreopoulos B."/>
            <person name="Barry K.W."/>
            <person name="Bonito G."/>
            <person name="Buee M."/>
            <person name="Carver A."/>
            <person name="Chen C."/>
            <person name="Cichocki N."/>
            <person name="Clum A."/>
            <person name="Culley D."/>
            <person name="Crous P.W."/>
            <person name="Fauchery L."/>
            <person name="Girlanda M."/>
            <person name="Hayes R.D."/>
            <person name="Keri Z."/>
            <person name="LaButti K."/>
            <person name="Lipzen A."/>
            <person name="Lombard V."/>
            <person name="Magnuson J."/>
            <person name="Maillard F."/>
            <person name="Murat C."/>
            <person name="Nolan M."/>
            <person name="Ohm R.A."/>
            <person name="Pangilinan J."/>
            <person name="Pereira M.F."/>
            <person name="Perotto S."/>
            <person name="Peter M."/>
            <person name="Pfister S."/>
            <person name="Riley R."/>
            <person name="Sitrit Y."/>
            <person name="Stielow J.B."/>
            <person name="Szollosi G."/>
            <person name="Zifcakova L."/>
            <person name="Stursova M."/>
            <person name="Spatafora J.W."/>
            <person name="Tedersoo L."/>
            <person name="Vaario L.M."/>
            <person name="Yamada A."/>
            <person name="Yan M."/>
            <person name="Wang P."/>
            <person name="Xu J."/>
            <person name="Bruns T."/>
            <person name="Baldrian P."/>
            <person name="Vilgalys R."/>
            <person name="Dunand C."/>
            <person name="Henrissat B."/>
            <person name="Grigoriev I.V."/>
            <person name="Hibbett D."/>
            <person name="Nagy L.G."/>
            <person name="Martin F.M."/>
        </authorList>
    </citation>
    <scope>NUCLEOTIDE SEQUENCE</scope>
    <source>
        <strain evidence="1">Prilba</strain>
    </source>
</reference>
<dbReference type="EMBL" id="WHVB01000003">
    <property type="protein sequence ID" value="KAF8485328.1"/>
    <property type="molecule type" value="Genomic_DNA"/>
</dbReference>
<evidence type="ECO:0000313" key="2">
    <source>
        <dbReference type="Proteomes" id="UP000759537"/>
    </source>
</evidence>
<sequence length="100" mass="11287">MVRCLWTLTYLQICSDAIEFSLLAALFVDDKSERGLLRARRAPIIHVFVPSRNSLVERGTIFGHAFHVWNACPAGGLVCASVLQFFSLSPIRPWEREVRG</sequence>
<keyword evidence="2" id="KW-1185">Reference proteome</keyword>
<organism evidence="1 2">
    <name type="scientific">Russula ochroleuca</name>
    <dbReference type="NCBI Taxonomy" id="152965"/>
    <lineage>
        <taxon>Eukaryota</taxon>
        <taxon>Fungi</taxon>
        <taxon>Dikarya</taxon>
        <taxon>Basidiomycota</taxon>
        <taxon>Agaricomycotina</taxon>
        <taxon>Agaricomycetes</taxon>
        <taxon>Russulales</taxon>
        <taxon>Russulaceae</taxon>
        <taxon>Russula</taxon>
    </lineage>
</organism>
<name>A0A9P5TD86_9AGAM</name>
<comment type="caution">
    <text evidence="1">The sequence shown here is derived from an EMBL/GenBank/DDBJ whole genome shotgun (WGS) entry which is preliminary data.</text>
</comment>